<evidence type="ECO:0008006" key="4">
    <source>
        <dbReference type="Google" id="ProtNLM"/>
    </source>
</evidence>
<sequence>MKKIFYLFSLAIITLACSSCSNDDLEIADDATGIIKFDYQNKSVHFTATTTNLEQEDVYGFSDPSIQWIQMLRLAKTNDFSHKVFIFMSGTDLNSLLLPYTFQSGIVGEDAQINYTVDQRIETDSNGQDFVVTNTYAATTYSNDFTLTILSKEDGILRGTFEGRIENQDGDSIMVKNGTFDVQIVEK</sequence>
<protein>
    <recommendedName>
        <fullName evidence="4">Lipid-binding hydrolase</fullName>
    </recommendedName>
</protein>
<keyword evidence="3" id="KW-1185">Reference proteome</keyword>
<reference evidence="2 3" key="1">
    <citation type="submission" date="2024-05" db="EMBL/GenBank/DDBJ databases">
        <authorList>
            <person name="Duchaud E."/>
        </authorList>
    </citation>
    <scope>NUCLEOTIDE SEQUENCE [LARGE SCALE GENOMIC DNA]</scope>
    <source>
        <strain evidence="2">Ena-SAMPLE-TAB-13-05-2024-13:56:06:370-140302</strain>
    </source>
</reference>
<organism evidence="2 3">
    <name type="scientific">Tenacibaculum platacis</name>
    <dbReference type="NCBI Taxonomy" id="3137852"/>
    <lineage>
        <taxon>Bacteria</taxon>
        <taxon>Pseudomonadati</taxon>
        <taxon>Bacteroidota</taxon>
        <taxon>Flavobacteriia</taxon>
        <taxon>Flavobacteriales</taxon>
        <taxon>Flavobacteriaceae</taxon>
        <taxon>Tenacibaculum</taxon>
    </lineage>
</organism>
<proteinExistence type="predicted"/>
<dbReference type="EMBL" id="CAXIXY010000005">
    <property type="protein sequence ID" value="CAL2088377.1"/>
    <property type="molecule type" value="Genomic_DNA"/>
</dbReference>
<evidence type="ECO:0000256" key="1">
    <source>
        <dbReference type="SAM" id="SignalP"/>
    </source>
</evidence>
<dbReference type="RefSeq" id="WP_348712505.1">
    <property type="nucleotide sequence ID" value="NZ_CAXIXY010000005.1"/>
</dbReference>
<gene>
    <name evidence="2" type="ORF">T190607A01A_30121</name>
</gene>
<evidence type="ECO:0000313" key="3">
    <source>
        <dbReference type="Proteomes" id="UP001497416"/>
    </source>
</evidence>
<feature type="signal peptide" evidence="1">
    <location>
        <begin position="1"/>
        <end position="21"/>
    </location>
</feature>
<accession>A0ABM9P2P5</accession>
<feature type="chain" id="PRO_5045279077" description="Lipid-binding hydrolase" evidence="1">
    <location>
        <begin position="22"/>
        <end position="187"/>
    </location>
</feature>
<name>A0ABM9P2P5_9FLAO</name>
<evidence type="ECO:0000313" key="2">
    <source>
        <dbReference type="EMBL" id="CAL2088377.1"/>
    </source>
</evidence>
<keyword evidence="1" id="KW-0732">Signal</keyword>
<dbReference type="PROSITE" id="PS51257">
    <property type="entry name" value="PROKAR_LIPOPROTEIN"/>
    <property type="match status" value="1"/>
</dbReference>
<comment type="caution">
    <text evidence="2">The sequence shown here is derived from an EMBL/GenBank/DDBJ whole genome shotgun (WGS) entry which is preliminary data.</text>
</comment>
<dbReference type="Proteomes" id="UP001497416">
    <property type="component" value="Unassembled WGS sequence"/>
</dbReference>